<dbReference type="Proteomes" id="UP001281130">
    <property type="component" value="Unassembled WGS sequence"/>
</dbReference>
<feature type="domain" description="HTH cro/C1-type" evidence="1">
    <location>
        <begin position="36"/>
        <end position="71"/>
    </location>
</feature>
<evidence type="ECO:0000313" key="2">
    <source>
        <dbReference type="EMBL" id="MDX5895304.1"/>
    </source>
</evidence>
<evidence type="ECO:0000259" key="1">
    <source>
        <dbReference type="PROSITE" id="PS50943"/>
    </source>
</evidence>
<feature type="domain" description="HTH cro/C1-type" evidence="1">
    <location>
        <begin position="136"/>
        <end position="161"/>
    </location>
</feature>
<dbReference type="AlphaFoldDB" id="A0AB35T6I6"/>
<dbReference type="Gene3D" id="1.10.260.40">
    <property type="entry name" value="lambda repressor-like DNA-binding domains"/>
    <property type="match status" value="2"/>
</dbReference>
<sequence length="220" mass="24432">MRSVAKKFEMLLERYRHADGRKWNGQEIQSATGGVVTRSYVSMLRKGHISNPGYDKLRAIAKAMGFPPEVWFEDIEDADAPAPPPAGGEAESLAHRLERLFETFTDERTGESYSSADVARMSLGNLAEDEVEGIRTGQITNPTVNQILALSEVFGVDPSYFLNRNREPPLLDQEAIKALGDSRSRLLLHKSLGLSDGEKDMIIDMIEHLGYLNNPGKTTQ</sequence>
<gene>
    <name evidence="2" type="ORF">SIL72_14850</name>
</gene>
<reference evidence="2" key="1">
    <citation type="submission" date="2023-11" db="EMBL/GenBank/DDBJ databases">
        <title>MicrobeMod: A computational toolkit for identifying prokaryotic methylation and restriction-modification with nanopore sequencing.</title>
        <authorList>
            <person name="Crits-Christoph A."/>
            <person name="Kang S.C."/>
            <person name="Lee H."/>
            <person name="Ostrov N."/>
        </authorList>
    </citation>
    <scope>NUCLEOTIDE SEQUENCE</scope>
    <source>
        <strain evidence="2">ATCC 51242</strain>
    </source>
</reference>
<dbReference type="InterPro" id="IPR001387">
    <property type="entry name" value="Cro/C1-type_HTH"/>
</dbReference>
<dbReference type="Pfam" id="PF01381">
    <property type="entry name" value="HTH_3"/>
    <property type="match status" value="1"/>
</dbReference>
<evidence type="ECO:0000313" key="3">
    <source>
        <dbReference type="Proteomes" id="UP001281130"/>
    </source>
</evidence>
<dbReference type="GO" id="GO:0003677">
    <property type="term" value="F:DNA binding"/>
    <property type="evidence" value="ECO:0007669"/>
    <property type="project" value="InterPro"/>
</dbReference>
<dbReference type="SUPFAM" id="SSF47413">
    <property type="entry name" value="lambda repressor-like DNA-binding domains"/>
    <property type="match status" value="1"/>
</dbReference>
<proteinExistence type="predicted"/>
<protein>
    <submittedName>
        <fullName evidence="2">Helix-turn-helix domain-containing protein</fullName>
    </submittedName>
</protein>
<organism evidence="2 3">
    <name type="scientific">Rubrobacter radiotolerans</name>
    <name type="common">Arthrobacter radiotolerans</name>
    <dbReference type="NCBI Taxonomy" id="42256"/>
    <lineage>
        <taxon>Bacteria</taxon>
        <taxon>Bacillati</taxon>
        <taxon>Actinomycetota</taxon>
        <taxon>Rubrobacteria</taxon>
        <taxon>Rubrobacterales</taxon>
        <taxon>Rubrobacteraceae</taxon>
        <taxon>Rubrobacter</taxon>
    </lineage>
</organism>
<dbReference type="RefSeq" id="WP_084362450.1">
    <property type="nucleotide sequence ID" value="NZ_JAWXXX010000002.1"/>
</dbReference>
<dbReference type="InterPro" id="IPR010982">
    <property type="entry name" value="Lambda_DNA-bd_dom_sf"/>
</dbReference>
<comment type="caution">
    <text evidence="2">The sequence shown here is derived from an EMBL/GenBank/DDBJ whole genome shotgun (WGS) entry which is preliminary data.</text>
</comment>
<name>A0AB35T6I6_RUBRA</name>
<dbReference type="PROSITE" id="PS50943">
    <property type="entry name" value="HTH_CROC1"/>
    <property type="match status" value="2"/>
</dbReference>
<dbReference type="EMBL" id="JAWXXX010000002">
    <property type="protein sequence ID" value="MDX5895304.1"/>
    <property type="molecule type" value="Genomic_DNA"/>
</dbReference>
<accession>A0AB35T6I6</accession>